<gene>
    <name evidence="3" type="ORF">BT63DRAFT_425085</name>
</gene>
<feature type="compositionally biased region" description="Basic and acidic residues" evidence="1">
    <location>
        <begin position="377"/>
        <end position="388"/>
    </location>
</feature>
<evidence type="ECO:0000256" key="1">
    <source>
        <dbReference type="SAM" id="MobiDB-lite"/>
    </source>
</evidence>
<feature type="compositionally biased region" description="Basic and acidic residues" evidence="1">
    <location>
        <begin position="159"/>
        <end position="216"/>
    </location>
</feature>
<dbReference type="InterPro" id="IPR035992">
    <property type="entry name" value="Ricin_B-like_lectins"/>
</dbReference>
<dbReference type="AlphaFoldDB" id="A0A6A6UAT1"/>
<keyword evidence="4" id="KW-1185">Reference proteome</keyword>
<feature type="compositionally biased region" description="Basic and acidic residues" evidence="1">
    <location>
        <begin position="226"/>
        <end position="248"/>
    </location>
</feature>
<dbReference type="EMBL" id="MU004235">
    <property type="protein sequence ID" value="KAF2669355.1"/>
    <property type="molecule type" value="Genomic_DNA"/>
</dbReference>
<evidence type="ECO:0000313" key="3">
    <source>
        <dbReference type="EMBL" id="KAF2669355.1"/>
    </source>
</evidence>
<dbReference type="InterPro" id="IPR000772">
    <property type="entry name" value="Ricin_B_lectin"/>
</dbReference>
<sequence>MSVYITTVSAYGNCLTKSGERILNKKPDNSDAQRWTIERKEGSENEFAIRCNADGKYLRAKGGQASAPVETGEKQYWRAEPGQAYDSYWLKCLDFPDAYLANAGGGLGDNNVIYMWPKQQGWIHALTFFLQDAKSPGFLSQVGKDDEKKNSEAEKLMEEVKKREKELGDRKQQLDAREKDAQGSFSEEMKKREEELDEKKKELEARTKALGEREKAGTSSGSTGSELEKKEKELEAREKELTEKEKRLAAAGDSEALAKENRELADELAKAKKESRSDSELSEENRRLEAELAAAKEEVAKAATTGSRFSGMGRLEIKRPEQKKPAMSIPSGYDPVLLKKWEAGHHAITRWDVGSILSDRNAEPSSSANQEANTTTTEKETEDSATKK</sequence>
<name>A0A6A6UAT1_9PEZI</name>
<feature type="compositionally biased region" description="Basic and acidic residues" evidence="1">
    <location>
        <begin position="315"/>
        <end position="324"/>
    </location>
</feature>
<feature type="compositionally biased region" description="Basic and acidic residues" evidence="1">
    <location>
        <begin position="256"/>
        <end position="300"/>
    </location>
</feature>
<dbReference type="Pfam" id="PF14200">
    <property type="entry name" value="RicinB_lectin_2"/>
    <property type="match status" value="1"/>
</dbReference>
<evidence type="ECO:0000313" key="4">
    <source>
        <dbReference type="Proteomes" id="UP000799302"/>
    </source>
</evidence>
<feature type="compositionally biased region" description="Low complexity" evidence="1">
    <location>
        <begin position="365"/>
        <end position="376"/>
    </location>
</feature>
<dbReference type="Proteomes" id="UP000799302">
    <property type="component" value="Unassembled WGS sequence"/>
</dbReference>
<feature type="region of interest" description="Disordered" evidence="1">
    <location>
        <begin position="159"/>
        <end position="330"/>
    </location>
</feature>
<protein>
    <recommendedName>
        <fullName evidence="2">Ricin B lectin domain-containing protein</fullName>
    </recommendedName>
</protein>
<dbReference type="Gene3D" id="2.80.10.50">
    <property type="match status" value="1"/>
</dbReference>
<dbReference type="CDD" id="cd00161">
    <property type="entry name" value="beta-trefoil_Ricin-like"/>
    <property type="match status" value="1"/>
</dbReference>
<accession>A0A6A6UAT1</accession>
<organism evidence="3 4">
    <name type="scientific">Microthyrium microscopicum</name>
    <dbReference type="NCBI Taxonomy" id="703497"/>
    <lineage>
        <taxon>Eukaryota</taxon>
        <taxon>Fungi</taxon>
        <taxon>Dikarya</taxon>
        <taxon>Ascomycota</taxon>
        <taxon>Pezizomycotina</taxon>
        <taxon>Dothideomycetes</taxon>
        <taxon>Dothideomycetes incertae sedis</taxon>
        <taxon>Microthyriales</taxon>
        <taxon>Microthyriaceae</taxon>
        <taxon>Microthyrium</taxon>
    </lineage>
</organism>
<dbReference type="SUPFAM" id="SSF50370">
    <property type="entry name" value="Ricin B-like lectins"/>
    <property type="match status" value="1"/>
</dbReference>
<feature type="region of interest" description="Disordered" evidence="1">
    <location>
        <begin position="358"/>
        <end position="388"/>
    </location>
</feature>
<proteinExistence type="predicted"/>
<dbReference type="OrthoDB" id="3638266at2759"/>
<evidence type="ECO:0000259" key="2">
    <source>
        <dbReference type="Pfam" id="PF14200"/>
    </source>
</evidence>
<reference evidence="3" key="1">
    <citation type="journal article" date="2020" name="Stud. Mycol.">
        <title>101 Dothideomycetes genomes: a test case for predicting lifestyles and emergence of pathogens.</title>
        <authorList>
            <person name="Haridas S."/>
            <person name="Albert R."/>
            <person name="Binder M."/>
            <person name="Bloem J."/>
            <person name="Labutti K."/>
            <person name="Salamov A."/>
            <person name="Andreopoulos B."/>
            <person name="Baker S."/>
            <person name="Barry K."/>
            <person name="Bills G."/>
            <person name="Bluhm B."/>
            <person name="Cannon C."/>
            <person name="Castanera R."/>
            <person name="Culley D."/>
            <person name="Daum C."/>
            <person name="Ezra D."/>
            <person name="Gonzalez J."/>
            <person name="Henrissat B."/>
            <person name="Kuo A."/>
            <person name="Liang C."/>
            <person name="Lipzen A."/>
            <person name="Lutzoni F."/>
            <person name="Magnuson J."/>
            <person name="Mondo S."/>
            <person name="Nolan M."/>
            <person name="Ohm R."/>
            <person name="Pangilinan J."/>
            <person name="Park H.-J."/>
            <person name="Ramirez L."/>
            <person name="Alfaro M."/>
            <person name="Sun H."/>
            <person name="Tritt A."/>
            <person name="Yoshinaga Y."/>
            <person name="Zwiers L.-H."/>
            <person name="Turgeon B."/>
            <person name="Goodwin S."/>
            <person name="Spatafora J."/>
            <person name="Crous P."/>
            <person name="Grigoriev I."/>
        </authorList>
    </citation>
    <scope>NUCLEOTIDE SEQUENCE</scope>
    <source>
        <strain evidence="3">CBS 115976</strain>
    </source>
</reference>
<feature type="domain" description="Ricin B lectin" evidence="2">
    <location>
        <begin position="31"/>
        <end position="116"/>
    </location>
</feature>